<dbReference type="InterPro" id="IPR000160">
    <property type="entry name" value="GGDEF_dom"/>
</dbReference>
<proteinExistence type="predicted"/>
<keyword evidence="5" id="KW-1185">Reference proteome</keyword>
<dbReference type="Gene3D" id="3.30.70.270">
    <property type="match status" value="1"/>
</dbReference>
<dbReference type="EMBL" id="BOMV01000067">
    <property type="protein sequence ID" value="GIE98930.1"/>
    <property type="molecule type" value="Genomic_DNA"/>
</dbReference>
<keyword evidence="1" id="KW-0812">Transmembrane</keyword>
<dbReference type="InterPro" id="IPR050706">
    <property type="entry name" value="Cyclic-di-GMP_PDE-like"/>
</dbReference>
<evidence type="ECO:0000259" key="2">
    <source>
        <dbReference type="PROSITE" id="PS50883"/>
    </source>
</evidence>
<comment type="caution">
    <text evidence="4">The sequence shown here is derived from an EMBL/GenBank/DDBJ whole genome shotgun (WGS) entry which is preliminary data.</text>
</comment>
<evidence type="ECO:0000256" key="1">
    <source>
        <dbReference type="SAM" id="Phobius"/>
    </source>
</evidence>
<dbReference type="InterPro" id="IPR043128">
    <property type="entry name" value="Rev_trsase/Diguanyl_cyclase"/>
</dbReference>
<dbReference type="SMART" id="SM00052">
    <property type="entry name" value="EAL"/>
    <property type="match status" value="1"/>
</dbReference>
<dbReference type="InterPro" id="IPR001633">
    <property type="entry name" value="EAL_dom"/>
</dbReference>
<dbReference type="PROSITE" id="PS50887">
    <property type="entry name" value="GGDEF"/>
    <property type="match status" value="1"/>
</dbReference>
<dbReference type="PANTHER" id="PTHR33121:SF70">
    <property type="entry name" value="SIGNALING PROTEIN YKOW"/>
    <property type="match status" value="1"/>
</dbReference>
<dbReference type="Pfam" id="PF00990">
    <property type="entry name" value="GGDEF"/>
    <property type="match status" value="1"/>
</dbReference>
<feature type="domain" description="EAL" evidence="2">
    <location>
        <begin position="474"/>
        <end position="728"/>
    </location>
</feature>
<dbReference type="InterPro" id="IPR035919">
    <property type="entry name" value="EAL_sf"/>
</dbReference>
<keyword evidence="1" id="KW-0472">Membrane</keyword>
<dbReference type="GO" id="GO:0071111">
    <property type="term" value="F:cyclic-guanylate-specific phosphodiesterase activity"/>
    <property type="evidence" value="ECO:0007669"/>
    <property type="project" value="InterPro"/>
</dbReference>
<dbReference type="PROSITE" id="PS50883">
    <property type="entry name" value="EAL"/>
    <property type="match status" value="1"/>
</dbReference>
<dbReference type="InterPro" id="IPR029151">
    <property type="entry name" value="Sensor-like_sf"/>
</dbReference>
<protein>
    <recommendedName>
        <fullName evidence="6">Diguanylate cyclase/phosphodiesterase</fullName>
    </recommendedName>
</protein>
<sequence length="733" mass="78288">MAGGSVRGRVVRTGALLSGLLILLLSVVTSVVGARDRQVTAQDTQLRQVVDQRVDSLENYFERARSISALLAANPVFTDFYRTPGTTPEKIRRINDALVSLQSLFPGRIHKASFIDESGAEVARVVDGVPATPAALSRAENDHAFFARTLQLGPGQVFQSEEYLSPDTHDEVIANSAAVTAGGHTGMVHFEIALAGLHTPPAGGISTSIIDAASGRAVVGEPDTAVPTTGVAEGVVTSGTRRVAFRRLAATDGNANDWYVAVSAPAFDAGWTRGFGVGSLALLAGAVLAILLAAIGSWLQRRSARKAASHDPLTGLPNRALLIERIRAASAGNRPVAVLVSDLERFKEVNDLLGHRYGDLLLRQVAARLRAAAPENATVARLGGDDFALLVPGADAAAAEAVAVQMLAALHRTFPLGGTGVDLEARIGVALGPEHGAEADVLLRRADAAMRVAKEQHEGHRTYDATADQHASNRLALLGDLRRAFDADDQIVLHYQPKVHLADGTPAGVEALVRWEHPTLGRMSPDTFIPLAETTTLVHVLTERVLRIAVRQAAEWRRDGVHLPVAVNLSARCLHDESLPDRVFDLLRRADLPPDVLKLEITESMVMADPERAQAVLRVLHDGGIQLSIDDFGTGHSSMAYLQKLPLDEMKIDRSFVRQLEPGQGDEVLVRSAITLGHSLGLTVVAEGVEDQTTMDRLRELGCDIAQGYHLGRPMPAAEIGPWLTARGVEVAA</sequence>
<name>A0A919MZY7_9ACTN</name>
<organism evidence="4 5">
    <name type="scientific">Paractinoplanes rishiriensis</name>
    <dbReference type="NCBI Taxonomy" id="1050105"/>
    <lineage>
        <taxon>Bacteria</taxon>
        <taxon>Bacillati</taxon>
        <taxon>Actinomycetota</taxon>
        <taxon>Actinomycetes</taxon>
        <taxon>Micromonosporales</taxon>
        <taxon>Micromonosporaceae</taxon>
        <taxon>Paractinoplanes</taxon>
    </lineage>
</organism>
<dbReference type="Pfam" id="PF00563">
    <property type="entry name" value="EAL"/>
    <property type="match status" value="1"/>
</dbReference>
<dbReference type="SUPFAM" id="SSF103190">
    <property type="entry name" value="Sensory domain-like"/>
    <property type="match status" value="1"/>
</dbReference>
<dbReference type="CDD" id="cd01949">
    <property type="entry name" value="GGDEF"/>
    <property type="match status" value="1"/>
</dbReference>
<keyword evidence="1" id="KW-1133">Transmembrane helix</keyword>
<reference evidence="4" key="1">
    <citation type="submission" date="2021-01" db="EMBL/GenBank/DDBJ databases">
        <title>Whole genome shotgun sequence of Actinoplanes rishiriensis NBRC 108556.</title>
        <authorList>
            <person name="Komaki H."/>
            <person name="Tamura T."/>
        </authorList>
    </citation>
    <scope>NUCLEOTIDE SEQUENCE</scope>
    <source>
        <strain evidence="4">NBRC 108556</strain>
    </source>
</reference>
<dbReference type="NCBIfam" id="TIGR00254">
    <property type="entry name" value="GGDEF"/>
    <property type="match status" value="1"/>
</dbReference>
<gene>
    <name evidence="4" type="ORF">Ari01nite_63950</name>
</gene>
<dbReference type="CDD" id="cd01948">
    <property type="entry name" value="EAL"/>
    <property type="match status" value="1"/>
</dbReference>
<feature type="domain" description="GGDEF" evidence="3">
    <location>
        <begin position="334"/>
        <end position="468"/>
    </location>
</feature>
<dbReference type="SUPFAM" id="SSF55073">
    <property type="entry name" value="Nucleotide cyclase"/>
    <property type="match status" value="1"/>
</dbReference>
<dbReference type="PANTHER" id="PTHR33121">
    <property type="entry name" value="CYCLIC DI-GMP PHOSPHODIESTERASE PDEF"/>
    <property type="match status" value="1"/>
</dbReference>
<evidence type="ECO:0000259" key="3">
    <source>
        <dbReference type="PROSITE" id="PS50887"/>
    </source>
</evidence>
<accession>A0A919MZY7</accession>
<evidence type="ECO:0000313" key="5">
    <source>
        <dbReference type="Proteomes" id="UP000636960"/>
    </source>
</evidence>
<dbReference type="AlphaFoldDB" id="A0A919MZY7"/>
<evidence type="ECO:0000313" key="4">
    <source>
        <dbReference type="EMBL" id="GIE98930.1"/>
    </source>
</evidence>
<dbReference type="Gene3D" id="3.20.20.450">
    <property type="entry name" value="EAL domain"/>
    <property type="match status" value="1"/>
</dbReference>
<evidence type="ECO:0008006" key="6">
    <source>
        <dbReference type="Google" id="ProtNLM"/>
    </source>
</evidence>
<dbReference type="SUPFAM" id="SSF141868">
    <property type="entry name" value="EAL domain-like"/>
    <property type="match status" value="1"/>
</dbReference>
<dbReference type="Proteomes" id="UP000636960">
    <property type="component" value="Unassembled WGS sequence"/>
</dbReference>
<feature type="transmembrane region" description="Helical" evidence="1">
    <location>
        <begin position="275"/>
        <end position="299"/>
    </location>
</feature>
<dbReference type="SMART" id="SM00267">
    <property type="entry name" value="GGDEF"/>
    <property type="match status" value="1"/>
</dbReference>
<dbReference type="InterPro" id="IPR029787">
    <property type="entry name" value="Nucleotide_cyclase"/>
</dbReference>